<feature type="transmembrane region" description="Helical" evidence="1">
    <location>
        <begin position="41"/>
        <end position="60"/>
    </location>
</feature>
<accession>A0A290QGU4</accession>
<reference evidence="2 3" key="1">
    <citation type="submission" date="2017-09" db="EMBL/GenBank/DDBJ databases">
        <title>Complete genome sequence of Verrucomicrobial strain HZ-65, isolated from freshwater.</title>
        <authorList>
            <person name="Choi A."/>
        </authorList>
    </citation>
    <scope>NUCLEOTIDE SEQUENCE [LARGE SCALE GENOMIC DNA]</scope>
    <source>
        <strain evidence="2 3">HZ-65</strain>
    </source>
</reference>
<keyword evidence="1" id="KW-0472">Membrane</keyword>
<protein>
    <submittedName>
        <fullName evidence="2">Uncharacterized protein</fullName>
    </submittedName>
</protein>
<dbReference type="AlphaFoldDB" id="A0A290QGU4"/>
<evidence type="ECO:0000256" key="1">
    <source>
        <dbReference type="SAM" id="Phobius"/>
    </source>
</evidence>
<dbReference type="EMBL" id="CP023344">
    <property type="protein sequence ID" value="ATC63102.1"/>
    <property type="molecule type" value="Genomic_DNA"/>
</dbReference>
<keyword evidence="1" id="KW-0812">Transmembrane</keyword>
<dbReference type="Proteomes" id="UP000217265">
    <property type="component" value="Chromosome"/>
</dbReference>
<evidence type="ECO:0000313" key="3">
    <source>
        <dbReference type="Proteomes" id="UP000217265"/>
    </source>
</evidence>
<sequence length="201" mass="20907">MEGGRVWSFAHAVGGLTVLVGLALCETPRGAASLYPMTKKIKVLVLVIGAAVALVAGAGCSKKSGGDGHSHAHHHHTAPHGGTLVELGDHQYNLELVRDAGAGTLTVYLLDGHAENFVRVPMPVIALVATVKGVAQPLTMMATANAATGETVGSTSQFVAQAEWVKTAEQFEVVVPGIEIRGAKFTDVKFNFPKGSDDHGH</sequence>
<proteinExistence type="predicted"/>
<name>A0A290QGU4_9BACT</name>
<gene>
    <name evidence="2" type="ORF">CMV30_03540</name>
</gene>
<evidence type="ECO:0000313" key="2">
    <source>
        <dbReference type="EMBL" id="ATC63102.1"/>
    </source>
</evidence>
<organism evidence="2 3">
    <name type="scientific">Nibricoccus aquaticus</name>
    <dbReference type="NCBI Taxonomy" id="2576891"/>
    <lineage>
        <taxon>Bacteria</taxon>
        <taxon>Pseudomonadati</taxon>
        <taxon>Verrucomicrobiota</taxon>
        <taxon>Opitutia</taxon>
        <taxon>Opitutales</taxon>
        <taxon>Opitutaceae</taxon>
        <taxon>Nibricoccus</taxon>
    </lineage>
</organism>
<keyword evidence="1" id="KW-1133">Transmembrane helix</keyword>
<keyword evidence="3" id="KW-1185">Reference proteome</keyword>
<dbReference type="KEGG" id="vbh:CMV30_03540"/>